<dbReference type="RefSeq" id="WP_275029129.1">
    <property type="nucleotide sequence ID" value="NZ_CP118615.1"/>
</dbReference>
<proteinExistence type="predicted"/>
<sequence length="132" mass="14077">MAIIGRLADPGDDLRAALLAVGGDLARVDCGERARALRRLLHAEATRFPELLDAAPGRGAERLTEALADRLARLALSGRLRITDPALAAEQFLALVTGPLQSRSRYGNRVVPVQEQRAVTVAAVDMFLLAVG</sequence>
<protein>
    <submittedName>
        <fullName evidence="2">TetR/AcrR family transcriptional regulator C-terminal domain-containing protein</fullName>
    </submittedName>
</protein>
<keyword evidence="3" id="KW-1185">Reference proteome</keyword>
<reference evidence="2 3" key="1">
    <citation type="submission" date="2023-02" db="EMBL/GenBank/DDBJ databases">
        <authorList>
            <person name="Mo P."/>
        </authorList>
    </citation>
    <scope>NUCLEOTIDE SEQUENCE [LARGE SCALE GENOMIC DNA]</scope>
    <source>
        <strain evidence="2 3">HUAS 3</strain>
    </source>
</reference>
<evidence type="ECO:0000259" key="1">
    <source>
        <dbReference type="Pfam" id="PF14246"/>
    </source>
</evidence>
<accession>A0ABY7ZKI4</accession>
<dbReference type="Gene3D" id="1.10.357.10">
    <property type="entry name" value="Tetracycline Repressor, domain 2"/>
    <property type="match status" value="1"/>
</dbReference>
<evidence type="ECO:0000313" key="2">
    <source>
        <dbReference type="EMBL" id="WDZ82797.1"/>
    </source>
</evidence>
<name>A0ABY7ZKI4_9ACTN</name>
<dbReference type="Pfam" id="PF14246">
    <property type="entry name" value="TetR_C_7"/>
    <property type="match status" value="1"/>
</dbReference>
<dbReference type="Proteomes" id="UP001219605">
    <property type="component" value="Chromosome"/>
</dbReference>
<dbReference type="InterPro" id="IPR039536">
    <property type="entry name" value="TetR_C_Proteobacteria"/>
</dbReference>
<feature type="domain" description="Transcriptional regulator TetR C-terminal Proteobacteria type" evidence="1">
    <location>
        <begin position="17"/>
        <end position="129"/>
    </location>
</feature>
<dbReference type="SUPFAM" id="SSF48498">
    <property type="entry name" value="Tetracyclin repressor-like, C-terminal domain"/>
    <property type="match status" value="1"/>
</dbReference>
<organism evidence="2 3">
    <name type="scientific">Micromonospora cathayae</name>
    <dbReference type="NCBI Taxonomy" id="3028804"/>
    <lineage>
        <taxon>Bacteria</taxon>
        <taxon>Bacillati</taxon>
        <taxon>Actinomycetota</taxon>
        <taxon>Actinomycetes</taxon>
        <taxon>Micromonosporales</taxon>
        <taxon>Micromonosporaceae</taxon>
        <taxon>Micromonospora</taxon>
    </lineage>
</organism>
<dbReference type="EMBL" id="CP118615">
    <property type="protein sequence ID" value="WDZ82797.1"/>
    <property type="molecule type" value="Genomic_DNA"/>
</dbReference>
<dbReference type="InterPro" id="IPR036271">
    <property type="entry name" value="Tet_transcr_reg_TetR-rel_C_sf"/>
</dbReference>
<gene>
    <name evidence="2" type="ORF">PVK37_20245</name>
</gene>
<evidence type="ECO:0000313" key="3">
    <source>
        <dbReference type="Proteomes" id="UP001219605"/>
    </source>
</evidence>